<feature type="region of interest" description="Disordered" evidence="1">
    <location>
        <begin position="93"/>
        <end position="132"/>
    </location>
</feature>
<keyword evidence="3" id="KW-1185">Reference proteome</keyword>
<accession>A0ABV4F0Z4</accession>
<comment type="caution">
    <text evidence="2">The sequence shown here is derived from an EMBL/GenBank/DDBJ whole genome shotgun (WGS) entry which is preliminary data.</text>
</comment>
<evidence type="ECO:0000256" key="1">
    <source>
        <dbReference type="SAM" id="MobiDB-lite"/>
    </source>
</evidence>
<dbReference type="Proteomes" id="UP001565471">
    <property type="component" value="Unassembled WGS sequence"/>
</dbReference>
<proteinExistence type="predicted"/>
<name>A0ABV4F0Z4_BRAEL</name>
<organism evidence="2 3">
    <name type="scientific">Bradyrhizobium elkanii</name>
    <dbReference type="NCBI Taxonomy" id="29448"/>
    <lineage>
        <taxon>Bacteria</taxon>
        <taxon>Pseudomonadati</taxon>
        <taxon>Pseudomonadota</taxon>
        <taxon>Alphaproteobacteria</taxon>
        <taxon>Hyphomicrobiales</taxon>
        <taxon>Nitrobacteraceae</taxon>
        <taxon>Bradyrhizobium</taxon>
    </lineage>
</organism>
<dbReference type="EMBL" id="JBGBZA010000002">
    <property type="protein sequence ID" value="MEY9316710.1"/>
    <property type="molecule type" value="Genomic_DNA"/>
</dbReference>
<gene>
    <name evidence="2" type="ORF">ABIF29_003509</name>
</gene>
<sequence>MPGKSNAPYLDVVRQCVESINFYKQNGMPAEDAGVLITTPKGWKAPPKFPRGEIFQVKPDGTRIRRLPALRLIAWFVGAGIVKVIYEDRNDFAIDTNDGTAPLPPSDPHGGPKHPVQRDGAEPGGDPQPGRS</sequence>
<evidence type="ECO:0000313" key="3">
    <source>
        <dbReference type="Proteomes" id="UP001565471"/>
    </source>
</evidence>
<evidence type="ECO:0000313" key="2">
    <source>
        <dbReference type="EMBL" id="MEY9316710.1"/>
    </source>
</evidence>
<protein>
    <submittedName>
        <fullName evidence="2">Uncharacterized protein</fullName>
    </submittedName>
</protein>
<reference evidence="2 3" key="1">
    <citation type="submission" date="2024-07" db="EMBL/GenBank/DDBJ databases">
        <title>Genomic Encyclopedia of Type Strains, Phase V (KMG-V): Genome sequencing to study the core and pangenomes of soil and plant-associated prokaryotes.</title>
        <authorList>
            <person name="Whitman W."/>
        </authorList>
    </citation>
    <scope>NUCLEOTIDE SEQUENCE [LARGE SCALE GENOMIC DNA]</scope>
    <source>
        <strain evidence="2 3">USDA 415</strain>
    </source>
</reference>